<evidence type="ECO:0000313" key="2">
    <source>
        <dbReference type="EMBL" id="CAH2073228.1"/>
    </source>
</evidence>
<name>A0ABN8IZZ2_9NEOP</name>
<feature type="compositionally biased region" description="Basic residues" evidence="1">
    <location>
        <begin position="86"/>
        <end position="98"/>
    </location>
</feature>
<dbReference type="Proteomes" id="UP000837857">
    <property type="component" value="Chromosome 7"/>
</dbReference>
<protein>
    <submittedName>
        <fullName evidence="2">Uncharacterized protein</fullName>
    </submittedName>
</protein>
<dbReference type="EMBL" id="OW152819">
    <property type="protein sequence ID" value="CAH2073228.1"/>
    <property type="molecule type" value="Genomic_DNA"/>
</dbReference>
<accession>A0ABN8IZZ2</accession>
<sequence length="107" mass="11995">MEVNSNIANMIQFSNLPRLLLSGERRAFHSNILVFTNSFLAYSAPRYLRLLVAYPDTASPPLTNASQAGPRLMDAARPSGPYAARLRSHAPHNRRALRRNVYGSRKD</sequence>
<evidence type="ECO:0000313" key="3">
    <source>
        <dbReference type="Proteomes" id="UP000837857"/>
    </source>
</evidence>
<evidence type="ECO:0000256" key="1">
    <source>
        <dbReference type="SAM" id="MobiDB-lite"/>
    </source>
</evidence>
<reference evidence="2" key="1">
    <citation type="submission" date="2022-03" db="EMBL/GenBank/DDBJ databases">
        <authorList>
            <person name="Martin H S."/>
        </authorList>
    </citation>
    <scope>NUCLEOTIDE SEQUENCE</scope>
</reference>
<proteinExistence type="predicted"/>
<keyword evidence="3" id="KW-1185">Reference proteome</keyword>
<feature type="region of interest" description="Disordered" evidence="1">
    <location>
        <begin position="62"/>
        <end position="107"/>
    </location>
</feature>
<gene>
    <name evidence="2" type="ORF">IPOD504_LOCUS15540</name>
</gene>
<feature type="non-terminal residue" evidence="2">
    <location>
        <position position="107"/>
    </location>
</feature>
<organism evidence="2 3">
    <name type="scientific">Iphiclides podalirius</name>
    <name type="common">scarce swallowtail</name>
    <dbReference type="NCBI Taxonomy" id="110791"/>
    <lineage>
        <taxon>Eukaryota</taxon>
        <taxon>Metazoa</taxon>
        <taxon>Ecdysozoa</taxon>
        <taxon>Arthropoda</taxon>
        <taxon>Hexapoda</taxon>
        <taxon>Insecta</taxon>
        <taxon>Pterygota</taxon>
        <taxon>Neoptera</taxon>
        <taxon>Endopterygota</taxon>
        <taxon>Lepidoptera</taxon>
        <taxon>Glossata</taxon>
        <taxon>Ditrysia</taxon>
        <taxon>Papilionoidea</taxon>
        <taxon>Papilionidae</taxon>
        <taxon>Papilioninae</taxon>
        <taxon>Iphiclides</taxon>
    </lineage>
</organism>